<proteinExistence type="predicted"/>
<sequence length="38" mass="4525">MFIHVLYPKMCSSHKLLHFMIPSKLKYPLIHANMLELV</sequence>
<organism evidence="1">
    <name type="scientific">Arundo donax</name>
    <name type="common">Giant reed</name>
    <name type="synonym">Donax arundinaceus</name>
    <dbReference type="NCBI Taxonomy" id="35708"/>
    <lineage>
        <taxon>Eukaryota</taxon>
        <taxon>Viridiplantae</taxon>
        <taxon>Streptophyta</taxon>
        <taxon>Embryophyta</taxon>
        <taxon>Tracheophyta</taxon>
        <taxon>Spermatophyta</taxon>
        <taxon>Magnoliopsida</taxon>
        <taxon>Liliopsida</taxon>
        <taxon>Poales</taxon>
        <taxon>Poaceae</taxon>
        <taxon>PACMAD clade</taxon>
        <taxon>Arundinoideae</taxon>
        <taxon>Arundineae</taxon>
        <taxon>Arundo</taxon>
    </lineage>
</organism>
<evidence type="ECO:0000313" key="1">
    <source>
        <dbReference type="EMBL" id="JAD43359.1"/>
    </source>
</evidence>
<reference evidence="1" key="2">
    <citation type="journal article" date="2015" name="Data Brief">
        <title>Shoot transcriptome of the giant reed, Arundo donax.</title>
        <authorList>
            <person name="Barrero R.A."/>
            <person name="Guerrero F.D."/>
            <person name="Moolhuijzen P."/>
            <person name="Goolsby J.A."/>
            <person name="Tidwell J."/>
            <person name="Bellgard S.E."/>
            <person name="Bellgard M.I."/>
        </authorList>
    </citation>
    <scope>NUCLEOTIDE SEQUENCE</scope>
    <source>
        <tissue evidence="1">Shoot tissue taken approximately 20 cm above the soil surface</tissue>
    </source>
</reference>
<protein>
    <submittedName>
        <fullName evidence="1">Uncharacterized protein</fullName>
    </submittedName>
</protein>
<dbReference type="EMBL" id="GBRH01254536">
    <property type="protein sequence ID" value="JAD43359.1"/>
    <property type="molecule type" value="Transcribed_RNA"/>
</dbReference>
<dbReference type="AlphaFoldDB" id="A0A0A8ZVC4"/>
<reference evidence="1" key="1">
    <citation type="submission" date="2014-09" db="EMBL/GenBank/DDBJ databases">
        <authorList>
            <person name="Magalhaes I.L.F."/>
            <person name="Oliveira U."/>
            <person name="Santos F.R."/>
            <person name="Vidigal T.H.D.A."/>
            <person name="Brescovit A.D."/>
            <person name="Santos A.J."/>
        </authorList>
    </citation>
    <scope>NUCLEOTIDE SEQUENCE</scope>
    <source>
        <tissue evidence="1">Shoot tissue taken approximately 20 cm above the soil surface</tissue>
    </source>
</reference>
<accession>A0A0A8ZVC4</accession>
<name>A0A0A8ZVC4_ARUDO</name>